<dbReference type="PANTHER" id="PTHR41260:SF1">
    <property type="entry name" value="PROTEIN ECSC"/>
    <property type="match status" value="1"/>
</dbReference>
<dbReference type="AlphaFoldDB" id="R8W2B7"/>
<keyword evidence="1" id="KW-1133">Transmembrane helix</keyword>
<organism evidence="2 3">
    <name type="scientific">Butyricicoccus pullicaecorum 1.2</name>
    <dbReference type="NCBI Taxonomy" id="1203606"/>
    <lineage>
        <taxon>Bacteria</taxon>
        <taxon>Bacillati</taxon>
        <taxon>Bacillota</taxon>
        <taxon>Clostridia</taxon>
        <taxon>Eubacteriales</taxon>
        <taxon>Butyricicoccaceae</taxon>
        <taxon>Butyricicoccus</taxon>
    </lineage>
</organism>
<dbReference type="eggNOG" id="ENOG502Z9SY">
    <property type="taxonomic scope" value="Bacteria"/>
</dbReference>
<dbReference type="Proteomes" id="UP000013981">
    <property type="component" value="Unassembled WGS sequence"/>
</dbReference>
<keyword evidence="1" id="KW-0472">Membrane</keyword>
<keyword evidence="3" id="KW-1185">Reference proteome</keyword>
<dbReference type="PATRIC" id="fig|1203606.4.peg.1683"/>
<dbReference type="HOGENOM" id="CLU_908206_0_0_9"/>
<proteinExistence type="predicted"/>
<feature type="transmembrane region" description="Helical" evidence="1">
    <location>
        <begin position="220"/>
        <end position="239"/>
    </location>
</feature>
<comment type="caution">
    <text evidence="2">The sequence shown here is derived from an EMBL/GenBank/DDBJ whole genome shotgun (WGS) entry which is preliminary data.</text>
</comment>
<dbReference type="RefSeq" id="WP_016147885.1">
    <property type="nucleotide sequence ID" value="NZ_KB976103.1"/>
</dbReference>
<sequence length="267" mass="30776">MKSRAIERELLKIKKRENQILKKATNKDNPLWKTKLEEKIPDKVIIGLEKMFCKAFSLIFENGNMLIEKTYDKESFEKDFKIKDYAIDLKGGKREIKNMKRDAAMGNTLNMAFSTAEGIILGALGIGLPDIVIWVVVLLRGVYETALKYGFDYASPVEKMFILMMLETSMSTGINWSELNTKVNDFIEQETIVNPTEEEIRRQIQSTSNTFATDMLVMKFIQGLPVIGIVGGAMNPVYYGRIMSYVQLKYRKRYLEGKVKNYDRKLF</sequence>
<name>R8W2B7_9FIRM</name>
<keyword evidence="1" id="KW-0812">Transmembrane</keyword>
<dbReference type="PANTHER" id="PTHR41260">
    <property type="entry name" value="PROTEIN ECSC"/>
    <property type="match status" value="1"/>
</dbReference>
<accession>R8W2B7</accession>
<evidence type="ECO:0000256" key="1">
    <source>
        <dbReference type="SAM" id="Phobius"/>
    </source>
</evidence>
<evidence type="ECO:0000313" key="3">
    <source>
        <dbReference type="Proteomes" id="UP000013981"/>
    </source>
</evidence>
<evidence type="ECO:0000313" key="2">
    <source>
        <dbReference type="EMBL" id="EOQ38686.1"/>
    </source>
</evidence>
<gene>
    <name evidence="2" type="ORF">HMPREF1526_01727</name>
</gene>
<reference evidence="2 3" key="1">
    <citation type="submission" date="2013-01" db="EMBL/GenBank/DDBJ databases">
        <title>The Genome Sequence of Butyricicoccus pullicaecorum 1.2.</title>
        <authorList>
            <consortium name="The Broad Institute Genome Sequencing Platform"/>
            <person name="Earl A."/>
            <person name="Ward D."/>
            <person name="Feldgarden M."/>
            <person name="Gevers D."/>
            <person name="Van Immerseel F."/>
            <person name="Eeckhaut V."/>
            <person name="Walker B."/>
            <person name="Young S.K."/>
            <person name="Zeng Q."/>
            <person name="Gargeya S."/>
            <person name="Fitzgerald M."/>
            <person name="Haas B."/>
            <person name="Abouelleil A."/>
            <person name="Alvarado L."/>
            <person name="Arachchi H.M."/>
            <person name="Berlin A.M."/>
            <person name="Chapman S.B."/>
            <person name="Dewar J."/>
            <person name="Goldberg J."/>
            <person name="Griggs A."/>
            <person name="Gujja S."/>
            <person name="Hansen M."/>
            <person name="Howarth C."/>
            <person name="Imamovic A."/>
            <person name="Larimer J."/>
            <person name="McCowan C."/>
            <person name="Murphy C."/>
            <person name="Neiman D."/>
            <person name="Pearson M."/>
            <person name="Priest M."/>
            <person name="Roberts A."/>
            <person name="Saif S."/>
            <person name="Shea T."/>
            <person name="Sisk P."/>
            <person name="Sykes S."/>
            <person name="Wortman J."/>
            <person name="Nusbaum C."/>
            <person name="Birren B."/>
        </authorList>
    </citation>
    <scope>NUCLEOTIDE SEQUENCE [LARGE SCALE GENOMIC DNA]</scope>
    <source>
        <strain evidence="2 3">1.2</strain>
    </source>
</reference>
<feature type="transmembrane region" description="Helical" evidence="1">
    <location>
        <begin position="119"/>
        <end position="143"/>
    </location>
</feature>
<protein>
    <recommendedName>
        <fullName evidence="4">EcsC protein family protein</fullName>
    </recommendedName>
</protein>
<evidence type="ECO:0008006" key="4">
    <source>
        <dbReference type="Google" id="ProtNLM"/>
    </source>
</evidence>
<dbReference type="Pfam" id="PF12787">
    <property type="entry name" value="EcsC"/>
    <property type="match status" value="1"/>
</dbReference>
<dbReference type="EMBL" id="AQOB01000004">
    <property type="protein sequence ID" value="EOQ38686.1"/>
    <property type="molecule type" value="Genomic_DNA"/>
</dbReference>
<dbReference type="InterPro" id="IPR024787">
    <property type="entry name" value="EcsC"/>
</dbReference>